<dbReference type="PROSITE" id="PS00217">
    <property type="entry name" value="SUGAR_TRANSPORT_2"/>
    <property type="match status" value="1"/>
</dbReference>
<dbReference type="InterPro" id="IPR020846">
    <property type="entry name" value="MFS_dom"/>
</dbReference>
<keyword evidence="3 7" id="KW-0813">Transport</keyword>
<feature type="transmembrane region" description="Helical" evidence="8">
    <location>
        <begin position="174"/>
        <end position="191"/>
    </location>
</feature>
<dbReference type="InterPro" id="IPR003663">
    <property type="entry name" value="Sugar/inositol_transpt"/>
</dbReference>
<feature type="transmembrane region" description="Helical" evidence="8">
    <location>
        <begin position="105"/>
        <end position="127"/>
    </location>
</feature>
<dbReference type="PANTHER" id="PTHR48022:SF2">
    <property type="entry name" value="PLASTIDIC GLUCOSE TRANSPORTER 4"/>
    <property type="match status" value="1"/>
</dbReference>
<evidence type="ECO:0000256" key="3">
    <source>
        <dbReference type="ARBA" id="ARBA00022448"/>
    </source>
</evidence>
<evidence type="ECO:0000256" key="4">
    <source>
        <dbReference type="ARBA" id="ARBA00022692"/>
    </source>
</evidence>
<feature type="transmembrane region" description="Helical" evidence="8">
    <location>
        <begin position="254"/>
        <end position="276"/>
    </location>
</feature>
<evidence type="ECO:0000259" key="9">
    <source>
        <dbReference type="PROSITE" id="PS50850"/>
    </source>
</evidence>
<dbReference type="GO" id="GO:0005351">
    <property type="term" value="F:carbohydrate:proton symporter activity"/>
    <property type="evidence" value="ECO:0007669"/>
    <property type="project" value="TreeGrafter"/>
</dbReference>
<keyword evidence="4 8" id="KW-0812">Transmembrane</keyword>
<dbReference type="NCBIfam" id="TIGR00879">
    <property type="entry name" value="SP"/>
    <property type="match status" value="1"/>
</dbReference>
<dbReference type="FunFam" id="1.20.1250.20:FF:000134">
    <property type="entry name" value="MFS sugar transporter protein"/>
    <property type="match status" value="1"/>
</dbReference>
<evidence type="ECO:0000256" key="6">
    <source>
        <dbReference type="ARBA" id="ARBA00023136"/>
    </source>
</evidence>
<feature type="transmembrane region" description="Helical" evidence="8">
    <location>
        <begin position="81"/>
        <end position="99"/>
    </location>
</feature>
<gene>
    <name evidence="10" type="ORF">NKR19_g1934</name>
</gene>
<accession>A0AA38W2S7</accession>
<name>A0AA38W2S7_9PEZI</name>
<feature type="domain" description="Major facilitator superfamily (MFS) profile" evidence="9">
    <location>
        <begin position="12"/>
        <end position="442"/>
    </location>
</feature>
<dbReference type="PROSITE" id="PS00216">
    <property type="entry name" value="SUGAR_TRANSPORT_1"/>
    <property type="match status" value="1"/>
</dbReference>
<evidence type="ECO:0000256" key="5">
    <source>
        <dbReference type="ARBA" id="ARBA00022989"/>
    </source>
</evidence>
<dbReference type="PRINTS" id="PR00171">
    <property type="entry name" value="SUGRTRNSPORT"/>
</dbReference>
<sequence length="499" mass="52321">MAPARLPKYVTASVATSVGGFLNGYDTGAIGGITAMPQFTASVGSLTPTIHGFTVSLIMLTGAIPSVFAGHLADRLGRLRIMVLGAVMFALGAVLQGSAQSLGQFLAGRALAGLGEGVYLSIMAVYICEIAPAKTRGVLAGLPQLMAIAGVCAGYFTCYGSVELGGSIAWRLPYVVQGVLAAIFAGACLVLPDSPRWLMLHGRRADALEAVKSLGLGMAEADALALATSEQQPSLNAWQSFALLFRRGYRARTILALFVLGMVQLSGIDAVLYYAPKLFSQAGLSSETASFLASGVSAILMLSISIPAFLVADKWGRRTSAISGGLGLAGCMLLVGTLYAAKAVHQYGIARWVVIVAVFAFGLIYCATWGIVGKIYASEIQPGHTRAAANSVAQGLGFFTNWLVAMIAPILLDKSAFGAYFLFGGLSLATVIVLALYMPETRGRSLENIQEGFKVTGFSAGLIARGHRRIRRGRQDAVELQQSEGTASAVVSHRLRVDL</sequence>
<evidence type="ECO:0000313" key="10">
    <source>
        <dbReference type="EMBL" id="KAJ9161721.1"/>
    </source>
</evidence>
<dbReference type="Pfam" id="PF00083">
    <property type="entry name" value="Sugar_tr"/>
    <property type="match status" value="1"/>
</dbReference>
<evidence type="ECO:0000256" key="2">
    <source>
        <dbReference type="ARBA" id="ARBA00010992"/>
    </source>
</evidence>
<proteinExistence type="inferred from homology"/>
<dbReference type="Gene3D" id="1.20.1250.20">
    <property type="entry name" value="MFS general substrate transporter like domains"/>
    <property type="match status" value="1"/>
</dbReference>
<dbReference type="PROSITE" id="PS50850">
    <property type="entry name" value="MFS"/>
    <property type="match status" value="1"/>
</dbReference>
<dbReference type="PANTHER" id="PTHR48022">
    <property type="entry name" value="PLASTIDIC GLUCOSE TRANSPORTER 4"/>
    <property type="match status" value="1"/>
</dbReference>
<dbReference type="SUPFAM" id="SSF103473">
    <property type="entry name" value="MFS general substrate transporter"/>
    <property type="match status" value="1"/>
</dbReference>
<keyword evidence="11" id="KW-1185">Reference proteome</keyword>
<dbReference type="InterPro" id="IPR036259">
    <property type="entry name" value="MFS_trans_sf"/>
</dbReference>
<dbReference type="AlphaFoldDB" id="A0AA38W2S7"/>
<comment type="subcellular location">
    <subcellularLocation>
        <location evidence="1">Membrane</location>
        <topology evidence="1">Multi-pass membrane protein</topology>
    </subcellularLocation>
</comment>
<dbReference type="InterPro" id="IPR005829">
    <property type="entry name" value="Sugar_transporter_CS"/>
</dbReference>
<comment type="caution">
    <text evidence="10">The sequence shown here is derived from an EMBL/GenBank/DDBJ whole genome shotgun (WGS) entry which is preliminary data.</text>
</comment>
<feature type="transmembrane region" description="Helical" evidence="8">
    <location>
        <begin position="139"/>
        <end position="162"/>
    </location>
</feature>
<protein>
    <submittedName>
        <fullName evidence="10">General substrate transporter</fullName>
    </submittedName>
</protein>
<evidence type="ECO:0000256" key="8">
    <source>
        <dbReference type="SAM" id="Phobius"/>
    </source>
</evidence>
<evidence type="ECO:0000313" key="11">
    <source>
        <dbReference type="Proteomes" id="UP001174691"/>
    </source>
</evidence>
<feature type="transmembrane region" description="Helical" evidence="8">
    <location>
        <begin position="319"/>
        <end position="340"/>
    </location>
</feature>
<organism evidence="10 11">
    <name type="scientific">Coniochaeta hoffmannii</name>
    <dbReference type="NCBI Taxonomy" id="91930"/>
    <lineage>
        <taxon>Eukaryota</taxon>
        <taxon>Fungi</taxon>
        <taxon>Dikarya</taxon>
        <taxon>Ascomycota</taxon>
        <taxon>Pezizomycotina</taxon>
        <taxon>Sordariomycetes</taxon>
        <taxon>Sordariomycetidae</taxon>
        <taxon>Coniochaetales</taxon>
        <taxon>Coniochaetaceae</taxon>
        <taxon>Coniochaeta</taxon>
    </lineage>
</organism>
<feature type="transmembrane region" description="Helical" evidence="8">
    <location>
        <begin position="392"/>
        <end position="411"/>
    </location>
</feature>
<dbReference type="GO" id="GO:0016020">
    <property type="term" value="C:membrane"/>
    <property type="evidence" value="ECO:0007669"/>
    <property type="project" value="UniProtKB-SubCell"/>
</dbReference>
<keyword evidence="6 8" id="KW-0472">Membrane</keyword>
<feature type="transmembrane region" description="Helical" evidence="8">
    <location>
        <begin position="50"/>
        <end position="69"/>
    </location>
</feature>
<reference evidence="10" key="1">
    <citation type="submission" date="2022-07" db="EMBL/GenBank/DDBJ databases">
        <title>Fungi with potential for degradation of polypropylene.</title>
        <authorList>
            <person name="Gostincar C."/>
        </authorList>
    </citation>
    <scope>NUCLEOTIDE SEQUENCE</scope>
    <source>
        <strain evidence="10">EXF-13287</strain>
    </source>
</reference>
<feature type="transmembrane region" description="Helical" evidence="8">
    <location>
        <begin position="288"/>
        <end position="312"/>
    </location>
</feature>
<dbReference type="InterPro" id="IPR005828">
    <property type="entry name" value="MFS_sugar_transport-like"/>
</dbReference>
<keyword evidence="5 8" id="KW-1133">Transmembrane helix</keyword>
<evidence type="ECO:0000256" key="1">
    <source>
        <dbReference type="ARBA" id="ARBA00004141"/>
    </source>
</evidence>
<dbReference type="EMBL" id="JANBVN010000019">
    <property type="protein sequence ID" value="KAJ9161721.1"/>
    <property type="molecule type" value="Genomic_DNA"/>
</dbReference>
<feature type="transmembrane region" description="Helical" evidence="8">
    <location>
        <begin position="417"/>
        <end position="437"/>
    </location>
</feature>
<evidence type="ECO:0000256" key="7">
    <source>
        <dbReference type="RuleBase" id="RU003346"/>
    </source>
</evidence>
<dbReference type="Proteomes" id="UP001174691">
    <property type="component" value="Unassembled WGS sequence"/>
</dbReference>
<dbReference type="InterPro" id="IPR050360">
    <property type="entry name" value="MFS_Sugar_Transporters"/>
</dbReference>
<feature type="transmembrane region" description="Helical" evidence="8">
    <location>
        <begin position="352"/>
        <end position="372"/>
    </location>
</feature>
<comment type="similarity">
    <text evidence="2 7">Belongs to the major facilitator superfamily. Sugar transporter (TC 2.A.1.1) family.</text>
</comment>